<evidence type="ECO:0000256" key="3">
    <source>
        <dbReference type="ARBA" id="ARBA00022777"/>
    </source>
</evidence>
<keyword evidence="8" id="KW-1185">Reference proteome</keyword>
<dbReference type="PROSITE" id="PS51158">
    <property type="entry name" value="ALPHA_KINASE"/>
    <property type="match status" value="1"/>
</dbReference>
<dbReference type="GO" id="GO:0004674">
    <property type="term" value="F:protein serine/threonine kinase activity"/>
    <property type="evidence" value="ECO:0007669"/>
    <property type="project" value="UniProtKB-KW"/>
</dbReference>
<evidence type="ECO:0000256" key="2">
    <source>
        <dbReference type="ARBA" id="ARBA00022679"/>
    </source>
</evidence>
<proteinExistence type="predicted"/>
<feature type="coiled-coil region" evidence="4">
    <location>
        <begin position="26"/>
        <end position="90"/>
    </location>
</feature>
<feature type="region of interest" description="Disordered" evidence="5">
    <location>
        <begin position="1"/>
        <end position="24"/>
    </location>
</feature>
<protein>
    <recommendedName>
        <fullName evidence="6">Alpha-type protein kinase domain-containing protein</fullName>
    </recommendedName>
</protein>
<evidence type="ECO:0000259" key="6">
    <source>
        <dbReference type="PROSITE" id="PS51158"/>
    </source>
</evidence>
<evidence type="ECO:0000313" key="7">
    <source>
        <dbReference type="EMBL" id="CEM02215.1"/>
    </source>
</evidence>
<dbReference type="SUPFAM" id="SSF53300">
    <property type="entry name" value="vWA-like"/>
    <property type="match status" value="1"/>
</dbReference>
<dbReference type="EMBL" id="CDMY01000321">
    <property type="protein sequence ID" value="CEM02215.1"/>
    <property type="molecule type" value="Genomic_DNA"/>
</dbReference>
<dbReference type="AlphaFoldDB" id="A0A0G4EVC3"/>
<keyword evidence="4" id="KW-0175">Coiled coil</keyword>
<dbReference type="InterPro" id="IPR004166">
    <property type="entry name" value="a-kinase_dom"/>
</dbReference>
<evidence type="ECO:0000313" key="8">
    <source>
        <dbReference type="Proteomes" id="UP000041254"/>
    </source>
</evidence>
<dbReference type="PhylomeDB" id="A0A0G4EVC3"/>
<organism evidence="7 8">
    <name type="scientific">Vitrella brassicaformis (strain CCMP3155)</name>
    <dbReference type="NCBI Taxonomy" id="1169540"/>
    <lineage>
        <taxon>Eukaryota</taxon>
        <taxon>Sar</taxon>
        <taxon>Alveolata</taxon>
        <taxon>Colpodellida</taxon>
        <taxon>Vitrellaceae</taxon>
        <taxon>Vitrella</taxon>
    </lineage>
</organism>
<dbReference type="Gene3D" id="3.40.50.410">
    <property type="entry name" value="von Willebrand factor, type A domain"/>
    <property type="match status" value="1"/>
</dbReference>
<evidence type="ECO:0000256" key="5">
    <source>
        <dbReference type="SAM" id="MobiDB-lite"/>
    </source>
</evidence>
<dbReference type="Pfam" id="PF02816">
    <property type="entry name" value="Alpha_kinase"/>
    <property type="match status" value="1"/>
</dbReference>
<evidence type="ECO:0000256" key="4">
    <source>
        <dbReference type="SAM" id="Coils"/>
    </source>
</evidence>
<dbReference type="InParanoid" id="A0A0G4EVC3"/>
<keyword evidence="1" id="KW-0723">Serine/threonine-protein kinase</keyword>
<dbReference type="VEuPathDB" id="CryptoDB:Vbra_13524"/>
<dbReference type="PANTHER" id="PTHR47763">
    <property type="entry name" value="ALPHA-PROTEIN KINASE VWKA"/>
    <property type="match status" value="1"/>
</dbReference>
<dbReference type="Gene3D" id="3.30.200.20">
    <property type="entry name" value="Phosphorylase Kinase, domain 1"/>
    <property type="match status" value="1"/>
</dbReference>
<sequence length="694" mass="77160">MSDPRSAGTASFGGSAGGSASRDDTVKRLVRALEAEKARAAALEATKGMTVRRLEKEKHDMEKKLEKERATKAIRRAREAETERETARKRVGSLVKLQVEAAKDYARDIISELKREYPEMAFRLGFVGYRDHGDGPQRLVIGSLTSDISSIEGLIARQSATGGADGPEDVAGALKAAGDMPWKAATRLVIHIGDAPPHGTQYYYKGMGDDYPRGDPNGMRIEDLMRGFSRELCIDYRFVKINNSTDRMIEVMRGAYNDPATLRELKVIPLGSDTSALKACVVGPVKESVAATSKRLTLRTGARPGRGSVFAGPTEGWLESIAEESSNGAAPRRAQRTRGEGYSIHETTVIVHDKPFAKGAFRYAFYMAEVKVDGRTGATFELKKVAKIPIEFESVEESKKLALADMEAQAISKGLAKIFNATLYPKRIRRLVDFLDVDVYQLPGRSGEEQWMTVEPHIEGTYVKYNNNIGWVSNEIGADLAQAFSHWTFDFTGCYLMVVDLQGVRKIYTDPQIHCKETRRFGVGNMGERGMSAFFASHECNEVCKRLGLRHPADPSLHGRISLALKSHIPAVIDVSDDLALRGRHVRDAHLEISCELCGAVFEVNGHRYLKLHKKKRDICCLDCEARPGETLDAECDRCGRTFAFAPYWYLMRGVKEPTTCRECKCRESHHPREVYQVHDVGVCDAIRLGWVLC</sequence>
<dbReference type="SMART" id="SM00811">
    <property type="entry name" value="Alpha_kinase"/>
    <property type="match status" value="1"/>
</dbReference>
<dbReference type="InterPro" id="IPR011009">
    <property type="entry name" value="Kinase-like_dom_sf"/>
</dbReference>
<dbReference type="Proteomes" id="UP000041254">
    <property type="component" value="Unassembled WGS sequence"/>
</dbReference>
<dbReference type="GO" id="GO:0005524">
    <property type="term" value="F:ATP binding"/>
    <property type="evidence" value="ECO:0007669"/>
    <property type="project" value="InterPro"/>
</dbReference>
<dbReference type="InterPro" id="IPR052969">
    <property type="entry name" value="Thr-specific_kinase-like"/>
</dbReference>
<dbReference type="SUPFAM" id="SSF56112">
    <property type="entry name" value="Protein kinase-like (PK-like)"/>
    <property type="match status" value="1"/>
</dbReference>
<dbReference type="CDD" id="cd04515">
    <property type="entry name" value="Alpha_kinase"/>
    <property type="match status" value="1"/>
</dbReference>
<dbReference type="STRING" id="1169540.A0A0G4EVC3"/>
<gene>
    <name evidence="7" type="ORF">Vbra_13524</name>
</gene>
<name>A0A0G4EVC3_VITBC</name>
<keyword evidence="2" id="KW-0808">Transferase</keyword>
<feature type="compositionally biased region" description="Low complexity" evidence="5">
    <location>
        <begin position="1"/>
        <end position="13"/>
    </location>
</feature>
<evidence type="ECO:0000256" key="1">
    <source>
        <dbReference type="ARBA" id="ARBA00022527"/>
    </source>
</evidence>
<dbReference type="OMA" id="NPFNEIA"/>
<dbReference type="InterPro" id="IPR036465">
    <property type="entry name" value="vWFA_dom_sf"/>
</dbReference>
<keyword evidence="3" id="KW-0418">Kinase</keyword>
<dbReference type="OrthoDB" id="301415at2759"/>
<reference evidence="7 8" key="1">
    <citation type="submission" date="2014-11" db="EMBL/GenBank/DDBJ databases">
        <authorList>
            <person name="Zhu J."/>
            <person name="Qi W."/>
            <person name="Song R."/>
        </authorList>
    </citation>
    <scope>NUCLEOTIDE SEQUENCE [LARGE SCALE GENOMIC DNA]</scope>
</reference>
<feature type="domain" description="Alpha-type protein kinase" evidence="6">
    <location>
        <begin position="331"/>
        <end position="552"/>
    </location>
</feature>
<accession>A0A0G4EVC3</accession>
<dbReference type="Gene3D" id="3.20.200.10">
    <property type="entry name" value="MHCK/EF2 kinase"/>
    <property type="match status" value="1"/>
</dbReference>
<dbReference type="PANTHER" id="PTHR47763:SF4">
    <property type="entry name" value="ALPHA-PROTEIN KINASE VWKA"/>
    <property type="match status" value="1"/>
</dbReference>